<reference evidence="3 4" key="1">
    <citation type="submission" date="2018-05" db="EMBL/GenBank/DDBJ databases">
        <title>Evolution of GPA BGCs.</title>
        <authorList>
            <person name="Waglechner N."/>
            <person name="Wright G.D."/>
        </authorList>
    </citation>
    <scope>NUCLEOTIDE SEQUENCE [LARGE SCALE GENOMIC DNA]</scope>
    <source>
        <strain evidence="3 4">A82846</strain>
    </source>
</reference>
<dbReference type="PANTHER" id="PTHR35174">
    <property type="entry name" value="BLL7171 PROTEIN-RELATED"/>
    <property type="match status" value="1"/>
</dbReference>
<dbReference type="AlphaFoldDB" id="A0A428YWL2"/>
<name>A0A428YWL2_KIBAR</name>
<dbReference type="PANTHER" id="PTHR35174:SF3">
    <property type="entry name" value="BLL7171 PROTEIN"/>
    <property type="match status" value="1"/>
</dbReference>
<proteinExistence type="inferred from homology"/>
<accession>A0A428YWL2</accession>
<protein>
    <recommendedName>
        <fullName evidence="2">YCII-related domain-containing protein</fullName>
    </recommendedName>
</protein>
<sequence>MKYMLLLHEADQDWTSAPQEVLDKALAEHGEFIQYLTERGRPFSGEALRPSYTATTLRPKGDEVLVTDGPFVELKEHIGGFYVIEADTLDEAIEVAKRVPMSAGVEIRPIWEA</sequence>
<dbReference type="EMBL" id="QHKI01000052">
    <property type="protein sequence ID" value="RSM74323.1"/>
    <property type="molecule type" value="Genomic_DNA"/>
</dbReference>
<dbReference type="Proteomes" id="UP000287547">
    <property type="component" value="Unassembled WGS sequence"/>
</dbReference>
<comment type="similarity">
    <text evidence="1">Belongs to the YciI family.</text>
</comment>
<evidence type="ECO:0000259" key="2">
    <source>
        <dbReference type="Pfam" id="PF03795"/>
    </source>
</evidence>
<dbReference type="OrthoDB" id="668782at2"/>
<dbReference type="InterPro" id="IPR005545">
    <property type="entry name" value="YCII"/>
</dbReference>
<comment type="caution">
    <text evidence="3">The sequence shown here is derived from an EMBL/GenBank/DDBJ whole genome shotgun (WGS) entry which is preliminary data.</text>
</comment>
<evidence type="ECO:0000256" key="1">
    <source>
        <dbReference type="ARBA" id="ARBA00007689"/>
    </source>
</evidence>
<dbReference type="Pfam" id="PF03795">
    <property type="entry name" value="YCII"/>
    <property type="match status" value="1"/>
</dbReference>
<dbReference type="Gene3D" id="3.30.70.1060">
    <property type="entry name" value="Dimeric alpha+beta barrel"/>
    <property type="match status" value="1"/>
</dbReference>
<gene>
    <name evidence="3" type="ORF">DMH04_39940</name>
</gene>
<dbReference type="SUPFAM" id="SSF54909">
    <property type="entry name" value="Dimeric alpha+beta barrel"/>
    <property type="match status" value="1"/>
</dbReference>
<organism evidence="3 4">
    <name type="scientific">Kibdelosporangium aridum</name>
    <dbReference type="NCBI Taxonomy" id="2030"/>
    <lineage>
        <taxon>Bacteria</taxon>
        <taxon>Bacillati</taxon>
        <taxon>Actinomycetota</taxon>
        <taxon>Actinomycetes</taxon>
        <taxon>Pseudonocardiales</taxon>
        <taxon>Pseudonocardiaceae</taxon>
        <taxon>Kibdelosporangium</taxon>
    </lineage>
</organism>
<dbReference type="InterPro" id="IPR011008">
    <property type="entry name" value="Dimeric_a/b-barrel"/>
</dbReference>
<evidence type="ECO:0000313" key="3">
    <source>
        <dbReference type="EMBL" id="RSM74323.1"/>
    </source>
</evidence>
<feature type="domain" description="YCII-related" evidence="2">
    <location>
        <begin position="1"/>
        <end position="112"/>
    </location>
</feature>
<evidence type="ECO:0000313" key="4">
    <source>
        <dbReference type="Proteomes" id="UP000287547"/>
    </source>
</evidence>
<dbReference type="RefSeq" id="WP_037265378.1">
    <property type="nucleotide sequence ID" value="NZ_QHKI01000052.1"/>
</dbReference>